<dbReference type="InterPro" id="IPR041492">
    <property type="entry name" value="HAD_2"/>
</dbReference>
<dbReference type="GO" id="GO:0006281">
    <property type="term" value="P:DNA repair"/>
    <property type="evidence" value="ECO:0007669"/>
    <property type="project" value="TreeGrafter"/>
</dbReference>
<dbReference type="Proteomes" id="UP000244338">
    <property type="component" value="Unassembled WGS sequence"/>
</dbReference>
<dbReference type="PANTHER" id="PTHR43434:SF1">
    <property type="entry name" value="PHOSPHOGLYCOLATE PHOSPHATASE"/>
    <property type="match status" value="1"/>
</dbReference>
<dbReference type="GO" id="GO:0005829">
    <property type="term" value="C:cytosol"/>
    <property type="evidence" value="ECO:0007669"/>
    <property type="project" value="TreeGrafter"/>
</dbReference>
<protein>
    <submittedName>
        <fullName evidence="1">Phosphoglycolate phosphatase</fullName>
    </submittedName>
</protein>
<proteinExistence type="predicted"/>
<dbReference type="PANTHER" id="PTHR43434">
    <property type="entry name" value="PHOSPHOGLYCOLATE PHOSPHATASE"/>
    <property type="match status" value="1"/>
</dbReference>
<dbReference type="GO" id="GO:0008967">
    <property type="term" value="F:phosphoglycolate phosphatase activity"/>
    <property type="evidence" value="ECO:0007669"/>
    <property type="project" value="TreeGrafter"/>
</dbReference>
<dbReference type="Gene3D" id="1.10.150.240">
    <property type="entry name" value="Putative phosphatase, domain 2"/>
    <property type="match status" value="1"/>
</dbReference>
<dbReference type="InterPro" id="IPR023214">
    <property type="entry name" value="HAD_sf"/>
</dbReference>
<dbReference type="SFLD" id="SFLDS00003">
    <property type="entry name" value="Haloacid_Dehalogenase"/>
    <property type="match status" value="1"/>
</dbReference>
<dbReference type="AlphaFoldDB" id="A0A2R6XZV4"/>
<evidence type="ECO:0000313" key="2">
    <source>
        <dbReference type="Proteomes" id="UP000244338"/>
    </source>
</evidence>
<dbReference type="NCBIfam" id="TIGR01549">
    <property type="entry name" value="HAD-SF-IA-v1"/>
    <property type="match status" value="1"/>
</dbReference>
<dbReference type="InterPro" id="IPR023198">
    <property type="entry name" value="PGP-like_dom2"/>
</dbReference>
<organism evidence="1 2">
    <name type="scientific">Candidatus Carbonibacillus altaicus</name>
    <dbReference type="NCBI Taxonomy" id="2163959"/>
    <lineage>
        <taxon>Bacteria</taxon>
        <taxon>Bacillati</taxon>
        <taxon>Bacillota</taxon>
        <taxon>Bacilli</taxon>
        <taxon>Bacillales</taxon>
        <taxon>Candidatus Carbonibacillus</taxon>
    </lineage>
</organism>
<gene>
    <name evidence="1" type="ORF">BSOLF_1109</name>
</gene>
<name>A0A2R6XZV4_9BACL</name>
<reference evidence="2" key="1">
    <citation type="journal article" date="2018" name="Sci. Rep.">
        <title>Lignite coal burning seam in the remote Altai Mountains harbors a hydrogen-driven thermophilic microbial community.</title>
        <authorList>
            <person name="Kadnikov V.V."/>
            <person name="Mardanov A.V."/>
            <person name="Ivasenko D.A."/>
            <person name="Antsiferov D.V."/>
            <person name="Beletsky A.V."/>
            <person name="Karnachuk O.V."/>
            <person name="Ravin N.V."/>
        </authorList>
    </citation>
    <scope>NUCLEOTIDE SEQUENCE [LARGE SCALE GENOMIC DNA]</scope>
</reference>
<dbReference type="SUPFAM" id="SSF56784">
    <property type="entry name" value="HAD-like"/>
    <property type="match status" value="1"/>
</dbReference>
<dbReference type="Pfam" id="PF13419">
    <property type="entry name" value="HAD_2"/>
    <property type="match status" value="1"/>
</dbReference>
<sequence length="223" mass="25503">MRETLIRKAALFDMDGTLFDAWPLALKAYEMTYDRLRKEGYEPPPLPPEDILKAQLGKTYDAMWGTLIPGRSLSFYELADRWMFEYEEALLKRGYGALFPDVIPVLETLVSRGFYLFVASNGRESYIQMIVERFGLKHYFKDLYSAGRFGTRSKVDLVRRLITTYPAPLQVMVGDRRSDVEAGVANDLYVVGCLYGYGSPEELKEADTLITSLPELLDLPLLR</sequence>
<dbReference type="EMBL" id="PEBX01000059">
    <property type="protein sequence ID" value="PTQ55930.1"/>
    <property type="molecule type" value="Genomic_DNA"/>
</dbReference>
<dbReference type="InterPro" id="IPR006439">
    <property type="entry name" value="HAD-SF_hydro_IA"/>
</dbReference>
<dbReference type="Gene3D" id="3.40.50.1000">
    <property type="entry name" value="HAD superfamily/HAD-like"/>
    <property type="match status" value="1"/>
</dbReference>
<dbReference type="InterPro" id="IPR036412">
    <property type="entry name" value="HAD-like_sf"/>
</dbReference>
<dbReference type="InterPro" id="IPR050155">
    <property type="entry name" value="HAD-like_hydrolase_sf"/>
</dbReference>
<accession>A0A2R6XZV4</accession>
<evidence type="ECO:0000313" key="1">
    <source>
        <dbReference type="EMBL" id="PTQ55930.1"/>
    </source>
</evidence>
<dbReference type="SFLD" id="SFLDG01129">
    <property type="entry name" value="C1.5:_HAD__Beta-PGM__Phosphata"/>
    <property type="match status" value="1"/>
</dbReference>
<comment type="caution">
    <text evidence="1">The sequence shown here is derived from an EMBL/GenBank/DDBJ whole genome shotgun (WGS) entry which is preliminary data.</text>
</comment>